<name>A0A939JWF1_9HYPH</name>
<proteinExistence type="predicted"/>
<dbReference type="Proteomes" id="UP000664122">
    <property type="component" value="Unassembled WGS sequence"/>
</dbReference>
<comment type="caution">
    <text evidence="1">The sequence shown here is derived from an EMBL/GenBank/DDBJ whole genome shotgun (WGS) entry which is preliminary data.</text>
</comment>
<organism evidence="1 2">
    <name type="scientific">Jiella flava</name>
    <dbReference type="NCBI Taxonomy" id="2816857"/>
    <lineage>
        <taxon>Bacteria</taxon>
        <taxon>Pseudomonadati</taxon>
        <taxon>Pseudomonadota</taxon>
        <taxon>Alphaproteobacteria</taxon>
        <taxon>Hyphomicrobiales</taxon>
        <taxon>Aurantimonadaceae</taxon>
        <taxon>Jiella</taxon>
    </lineage>
</organism>
<keyword evidence="2" id="KW-1185">Reference proteome</keyword>
<protein>
    <submittedName>
        <fullName evidence="1">Uncharacterized protein</fullName>
    </submittedName>
</protein>
<accession>A0A939JWF1</accession>
<dbReference type="AlphaFoldDB" id="A0A939JWF1"/>
<dbReference type="EMBL" id="JAFMPP010000004">
    <property type="protein sequence ID" value="MBO0662241.1"/>
    <property type="molecule type" value="Genomic_DNA"/>
</dbReference>
<gene>
    <name evidence="1" type="ORF">J1C48_06610</name>
</gene>
<evidence type="ECO:0000313" key="1">
    <source>
        <dbReference type="EMBL" id="MBO0662241.1"/>
    </source>
</evidence>
<sequence length="97" mass="11178">MGNQPLRRADHGMFKGLFRRSRSATIGYRQSPPAMEISDFRHLAIEFFPENHLVAANRQKVPFARKKSSSRRFLITLSSHELTIEPLGKTQRNKGQQ</sequence>
<reference evidence="1" key="1">
    <citation type="submission" date="2021-03" db="EMBL/GenBank/DDBJ databases">
        <title>Whole genome sequence of Jiella sp. CQZ9-1.</title>
        <authorList>
            <person name="Tuo L."/>
        </authorList>
    </citation>
    <scope>NUCLEOTIDE SEQUENCE</scope>
    <source>
        <strain evidence="1">CQZ9-1</strain>
    </source>
</reference>
<evidence type="ECO:0000313" key="2">
    <source>
        <dbReference type="Proteomes" id="UP000664122"/>
    </source>
</evidence>